<protein>
    <submittedName>
        <fullName evidence="3">Uncharacterized protein</fullName>
    </submittedName>
</protein>
<proteinExistence type="predicted"/>
<sequence length="33" mass="3663">LVGKLEKATHIDFNKDGRIGGRPGVYPPQPHHK</sequence>
<dbReference type="Proteomes" id="UP000681720">
    <property type="component" value="Unassembled WGS sequence"/>
</dbReference>
<gene>
    <name evidence="2" type="ORF">BYL167_LOCUS37857</name>
    <name evidence="4" type="ORF">BYL167_LOCUS73705</name>
    <name evidence="3" type="ORF">GIL414_LOCUS40622</name>
</gene>
<comment type="caution">
    <text evidence="3">The sequence shown here is derived from an EMBL/GenBank/DDBJ whole genome shotgun (WGS) entry which is preliminary data.</text>
</comment>
<feature type="region of interest" description="Disordered" evidence="1">
    <location>
        <begin position="1"/>
        <end position="33"/>
    </location>
</feature>
<feature type="non-terminal residue" evidence="3">
    <location>
        <position position="1"/>
    </location>
</feature>
<dbReference type="AlphaFoldDB" id="A0A8S2ZQV4"/>
<dbReference type="EMBL" id="CAJOBH010086796">
    <property type="protein sequence ID" value="CAF4544887.1"/>
    <property type="molecule type" value="Genomic_DNA"/>
</dbReference>
<feature type="compositionally biased region" description="Basic and acidic residues" evidence="1">
    <location>
        <begin position="1"/>
        <end position="19"/>
    </location>
</feature>
<dbReference type="EMBL" id="CAJOBJ010113138">
    <property type="protein sequence ID" value="CAF4640907.1"/>
    <property type="molecule type" value="Genomic_DNA"/>
</dbReference>
<accession>A0A8S2ZQV4</accession>
<dbReference type="Proteomes" id="UP000681967">
    <property type="component" value="Unassembled WGS sequence"/>
</dbReference>
<evidence type="ECO:0000313" key="5">
    <source>
        <dbReference type="Proteomes" id="UP000681720"/>
    </source>
</evidence>
<name>A0A8S2ZQV4_9BILA</name>
<organism evidence="3 5">
    <name type="scientific">Rotaria magnacalcarata</name>
    <dbReference type="NCBI Taxonomy" id="392030"/>
    <lineage>
        <taxon>Eukaryota</taxon>
        <taxon>Metazoa</taxon>
        <taxon>Spiralia</taxon>
        <taxon>Gnathifera</taxon>
        <taxon>Rotifera</taxon>
        <taxon>Eurotatoria</taxon>
        <taxon>Bdelloidea</taxon>
        <taxon>Philodinida</taxon>
        <taxon>Philodinidae</taxon>
        <taxon>Rotaria</taxon>
    </lineage>
</organism>
<dbReference type="EMBL" id="CAJOBH010262662">
    <property type="protein sequence ID" value="CAF5157315.1"/>
    <property type="molecule type" value="Genomic_DNA"/>
</dbReference>
<reference evidence="3" key="1">
    <citation type="submission" date="2021-02" db="EMBL/GenBank/DDBJ databases">
        <authorList>
            <person name="Nowell W R."/>
        </authorList>
    </citation>
    <scope>NUCLEOTIDE SEQUENCE</scope>
</reference>
<evidence type="ECO:0000313" key="3">
    <source>
        <dbReference type="EMBL" id="CAF4640907.1"/>
    </source>
</evidence>
<evidence type="ECO:0000313" key="4">
    <source>
        <dbReference type="EMBL" id="CAF5157315.1"/>
    </source>
</evidence>
<evidence type="ECO:0000313" key="2">
    <source>
        <dbReference type="EMBL" id="CAF4544887.1"/>
    </source>
</evidence>
<evidence type="ECO:0000256" key="1">
    <source>
        <dbReference type="SAM" id="MobiDB-lite"/>
    </source>
</evidence>